<name>A0ACC2JM63_9PEZI</name>
<protein>
    <submittedName>
        <fullName evidence="1">Uncharacterized protein</fullName>
    </submittedName>
</protein>
<keyword evidence="2" id="KW-1185">Reference proteome</keyword>
<dbReference type="EMBL" id="JAPUUL010001017">
    <property type="protein sequence ID" value="KAJ8128598.1"/>
    <property type="molecule type" value="Genomic_DNA"/>
</dbReference>
<evidence type="ECO:0000313" key="1">
    <source>
        <dbReference type="EMBL" id="KAJ8128598.1"/>
    </source>
</evidence>
<comment type="caution">
    <text evidence="1">The sequence shown here is derived from an EMBL/GenBank/DDBJ whole genome shotgun (WGS) entry which is preliminary data.</text>
</comment>
<accession>A0ACC2JM63</accession>
<organism evidence="1 2">
    <name type="scientific">Lasiodiplodia mahajangana</name>
    <dbReference type="NCBI Taxonomy" id="1108764"/>
    <lineage>
        <taxon>Eukaryota</taxon>
        <taxon>Fungi</taxon>
        <taxon>Dikarya</taxon>
        <taxon>Ascomycota</taxon>
        <taxon>Pezizomycotina</taxon>
        <taxon>Dothideomycetes</taxon>
        <taxon>Dothideomycetes incertae sedis</taxon>
        <taxon>Botryosphaeriales</taxon>
        <taxon>Botryosphaeriaceae</taxon>
        <taxon>Lasiodiplodia</taxon>
    </lineage>
</organism>
<dbReference type="Proteomes" id="UP001153332">
    <property type="component" value="Unassembled WGS sequence"/>
</dbReference>
<gene>
    <name evidence="1" type="ORF">O1611_g5035</name>
</gene>
<proteinExistence type="predicted"/>
<evidence type="ECO:0000313" key="2">
    <source>
        <dbReference type="Proteomes" id="UP001153332"/>
    </source>
</evidence>
<sequence length="1054" mass="116095">MDIPRSSALSTQNQDESSTAEENHDTLEQNVQEQLSEKESRTRAKTVSIIATVCLTFILVGLVSNGKLLFLSFHVRSDYIIPLSSLENYRTKHEYEKDSNILATAVPAMTREFGSIADIGWYAAVYRLAAGSFQFPFGKIYSMFPTKPILLADLAVFAAGSLLCALAPTPTAFILGRAIVGLATAGAVAGAFAIIVHSTPLRKRPTVAGIGGATEAVASIGAPLIGGLLIDHLSWRWCYYIELPLIALTFFIVLFAYRSPRHRKGTSDQMKTNIRQLDLLGAALFIPCLTTLILALQWGGIKYPWHDWRVLLNLAFFVILLIAFAWLQRHRKDQAMLPTRILVRRSVLAGLCFSLCNNAALSIVEYYMPIYFQVVRKSSVFMSGVIILPISIGLVISVFLAGFLTSSFGYYNPFMIATGILTPLAAGLMTTLEIKTAVWMLVLYQGLLGFGAGIGFQGPQVAVQTIFPDDDSQIALAIIQFAQSIGPAIFVAVAQNIFASRLLSNIQHNAFDLDVTSLIDQGLTIPEISSQDMMAIISGYALALTQTFYLAVGLSSLTLVSALVMEWRSVERVILGILFIWLSQTTHFAVNNPNANLKDILKCATGNFHDDLSFLDTAKPIRADEFFGRRDRLAQALVASKAEALVASKADAFVLEPGFSFQYYANTSQTDWEPWEPEERPFLMLILPQVSQSGDVTAKTAFLAPHFEEGRVRMLGIPSQEDELDIIIWEEHWDPYATLLESRLFVGFNDTTTRRAPRLIVDEEIRDFISRGLANAGFETVGLTPEVELIRQIKSPAEVEILRAVNTGTVAAVRATRPCLVPGLTENEVQDILNQVLLSVGFDLFFNIVLFEEDGALPHGGFVVGSKKLTEDTMIVIDVGAHYLGYASDICRSFFIDPVQSSNASRVTRWLRLLGLLPLPERVRDISNPGLREEKLKVWDVVLAAQSAAAAALKPNNTAASVDVAARSVIQDAGYGERFTHRLGHGIGIKAHESPYLNKWNREVRLQPGMIFTDEPGIYIEGKFGVRHEDVYLVKENGQAELLTGQRAASPYNP</sequence>
<reference evidence="1" key="1">
    <citation type="submission" date="2022-12" db="EMBL/GenBank/DDBJ databases">
        <title>Genome Sequence of Lasiodiplodia mahajangana.</title>
        <authorList>
            <person name="Buettner E."/>
        </authorList>
    </citation>
    <scope>NUCLEOTIDE SEQUENCE</scope>
    <source>
        <strain evidence="1">VT137</strain>
    </source>
</reference>